<sequence length="83" mass="9601">MLTEITQQLSKIGIVQVIKNDFVFFLFMTKDKQDLSSNQIPFQVLEICSNYLGYEKPMIEIMKNEENYLILILKPKSLATPTA</sequence>
<comment type="caution">
    <text evidence="1">The sequence shown here is derived from an EMBL/GenBank/DDBJ whole genome shotgun (WGS) entry which is preliminary data.</text>
</comment>
<name>A0A941AWH1_9FLAO</name>
<reference evidence="1 2" key="1">
    <citation type="submission" date="2021-03" db="EMBL/GenBank/DDBJ databases">
        <title>Flavobacterium Flabelliformis Sp. Nov. And Flavobacterium Geliluteum Sp. Nov., Two Novel Multidrug Resistant Psychrophilic Species Isolated From Antarctica.</title>
        <authorList>
            <person name="Kralova S."/>
            <person name="Busse H.J."/>
            <person name="Bezdicek M."/>
            <person name="Nykrynova M."/>
            <person name="Kroupova E."/>
            <person name="Krsek D."/>
            <person name="Sedlacek I."/>
        </authorList>
    </citation>
    <scope>NUCLEOTIDE SEQUENCE [LARGE SCALE GENOMIC DNA]</scope>
    <source>
        <strain evidence="1 2">P7388</strain>
    </source>
</reference>
<protein>
    <submittedName>
        <fullName evidence="1">Uncharacterized protein</fullName>
    </submittedName>
</protein>
<accession>A0A941AWH1</accession>
<dbReference type="Proteomes" id="UP000675047">
    <property type="component" value="Unassembled WGS sequence"/>
</dbReference>
<dbReference type="AlphaFoldDB" id="A0A941AWH1"/>
<proteinExistence type="predicted"/>
<dbReference type="RefSeq" id="WP_210668206.1">
    <property type="nucleotide sequence ID" value="NZ_JAGFBV010000043.1"/>
</dbReference>
<dbReference type="EMBL" id="JAGFBV010000043">
    <property type="protein sequence ID" value="MBP4139974.1"/>
    <property type="molecule type" value="Genomic_DNA"/>
</dbReference>
<evidence type="ECO:0000313" key="2">
    <source>
        <dbReference type="Proteomes" id="UP000675047"/>
    </source>
</evidence>
<keyword evidence="2" id="KW-1185">Reference proteome</keyword>
<gene>
    <name evidence="1" type="ORF">J3495_18025</name>
</gene>
<organism evidence="1 2">
    <name type="scientific">Flavobacterium geliluteum</name>
    <dbReference type="NCBI Taxonomy" id="2816120"/>
    <lineage>
        <taxon>Bacteria</taxon>
        <taxon>Pseudomonadati</taxon>
        <taxon>Bacteroidota</taxon>
        <taxon>Flavobacteriia</taxon>
        <taxon>Flavobacteriales</taxon>
        <taxon>Flavobacteriaceae</taxon>
        <taxon>Flavobacterium</taxon>
    </lineage>
</organism>
<evidence type="ECO:0000313" key="1">
    <source>
        <dbReference type="EMBL" id="MBP4139974.1"/>
    </source>
</evidence>